<dbReference type="NCBIfam" id="NF040564">
    <property type="entry name" value="SCO2523_fam"/>
    <property type="match status" value="1"/>
</dbReference>
<keyword evidence="2" id="KW-0067">ATP-binding</keyword>
<dbReference type="SUPFAM" id="SSF52540">
    <property type="entry name" value="P-loop containing nucleoside triphosphate hydrolases"/>
    <property type="match status" value="1"/>
</dbReference>
<gene>
    <name evidence="3" type="ORF">Aau02nite_74410</name>
</gene>
<proteinExistence type="predicted"/>
<comment type="caution">
    <text evidence="3">The sequence shown here is derived from an EMBL/GenBank/DDBJ whole genome shotgun (WGS) entry which is preliminary data.</text>
</comment>
<dbReference type="GO" id="GO:0003677">
    <property type="term" value="F:DNA binding"/>
    <property type="evidence" value="ECO:0007669"/>
    <property type="project" value="UniProtKB-KW"/>
</dbReference>
<dbReference type="Gene3D" id="3.40.50.300">
    <property type="entry name" value="P-loop containing nucleotide triphosphate hydrolases"/>
    <property type="match status" value="1"/>
</dbReference>
<name>A0A919SU73_9ACTN</name>
<dbReference type="AlphaFoldDB" id="A0A919SU73"/>
<dbReference type="GO" id="GO:0016887">
    <property type="term" value="F:ATP hydrolysis activity"/>
    <property type="evidence" value="ECO:0007669"/>
    <property type="project" value="TreeGrafter"/>
</dbReference>
<sequence>MLVFATSDKGGTGRTVTSSNVAYRHALQGGDCCYLDFDFGSPTSGAIFDLPGAFAGVPEEGLHSYLVDGVAAPRRIDIWTESERDVLRGRPAGAGRLTLFPGDRGRGEFQAHPGIVGRCIDLLVRADEEFDLVIVDLSAGRSYATEIVLAATAALPGVKARWLVFHRWTRQHIIAASGLVHGNQGILESGVQHGHDPAALKDAIRFVRTAVVDLASPDQAGLRPEQLAWLDVCNGRLQELASRHKVGRTTVLGEIPLDPVLQWQEQLLSNDDVWLHRTANQRTVDAFDELAKKVVDDSAWIGL</sequence>
<dbReference type="GO" id="GO:0009898">
    <property type="term" value="C:cytoplasmic side of plasma membrane"/>
    <property type="evidence" value="ECO:0007669"/>
    <property type="project" value="TreeGrafter"/>
</dbReference>
<dbReference type="InterPro" id="IPR050625">
    <property type="entry name" value="ParA/MinD_ATPase"/>
</dbReference>
<dbReference type="PANTHER" id="PTHR43384:SF6">
    <property type="entry name" value="SEPTUM SITE-DETERMINING PROTEIN MIND HOMOLOG, CHLOROPLASTIC"/>
    <property type="match status" value="1"/>
</dbReference>
<dbReference type="EMBL" id="BOQL01000066">
    <property type="protein sequence ID" value="GIM77138.1"/>
    <property type="molecule type" value="Genomic_DNA"/>
</dbReference>
<keyword evidence="4" id="KW-1185">Reference proteome</keyword>
<evidence type="ECO:0000313" key="4">
    <source>
        <dbReference type="Proteomes" id="UP000681340"/>
    </source>
</evidence>
<protein>
    <submittedName>
        <fullName evidence="3">DNA-binding protein</fullName>
    </submittedName>
</protein>
<dbReference type="RefSeq" id="WP_212993275.1">
    <property type="nucleotide sequence ID" value="NZ_BAABEA010000047.1"/>
</dbReference>
<keyword evidence="1" id="KW-0547">Nucleotide-binding</keyword>
<accession>A0A919SU73</accession>
<dbReference type="PANTHER" id="PTHR43384">
    <property type="entry name" value="SEPTUM SITE-DETERMINING PROTEIN MIND HOMOLOG, CHLOROPLASTIC-RELATED"/>
    <property type="match status" value="1"/>
</dbReference>
<evidence type="ECO:0000313" key="3">
    <source>
        <dbReference type="EMBL" id="GIM77138.1"/>
    </source>
</evidence>
<keyword evidence="3" id="KW-0238">DNA-binding</keyword>
<dbReference type="InterPro" id="IPR027417">
    <property type="entry name" value="P-loop_NTPase"/>
</dbReference>
<evidence type="ECO:0000256" key="2">
    <source>
        <dbReference type="ARBA" id="ARBA00022840"/>
    </source>
</evidence>
<dbReference type="GO" id="GO:0005524">
    <property type="term" value="F:ATP binding"/>
    <property type="evidence" value="ECO:0007669"/>
    <property type="project" value="UniProtKB-KW"/>
</dbReference>
<dbReference type="GO" id="GO:0051782">
    <property type="term" value="P:negative regulation of cell division"/>
    <property type="evidence" value="ECO:0007669"/>
    <property type="project" value="TreeGrafter"/>
</dbReference>
<reference evidence="3" key="1">
    <citation type="submission" date="2021-03" db="EMBL/GenBank/DDBJ databases">
        <title>Whole genome shotgun sequence of Actinoplanes auranticolor NBRC 12245.</title>
        <authorList>
            <person name="Komaki H."/>
            <person name="Tamura T."/>
        </authorList>
    </citation>
    <scope>NUCLEOTIDE SEQUENCE</scope>
    <source>
        <strain evidence="3">NBRC 12245</strain>
    </source>
</reference>
<organism evidence="3 4">
    <name type="scientific">Actinoplanes auranticolor</name>
    <dbReference type="NCBI Taxonomy" id="47988"/>
    <lineage>
        <taxon>Bacteria</taxon>
        <taxon>Bacillati</taxon>
        <taxon>Actinomycetota</taxon>
        <taxon>Actinomycetes</taxon>
        <taxon>Micromonosporales</taxon>
        <taxon>Micromonosporaceae</taxon>
        <taxon>Actinoplanes</taxon>
    </lineage>
</organism>
<dbReference type="Proteomes" id="UP000681340">
    <property type="component" value="Unassembled WGS sequence"/>
</dbReference>
<evidence type="ECO:0000256" key="1">
    <source>
        <dbReference type="ARBA" id="ARBA00022741"/>
    </source>
</evidence>
<dbReference type="GO" id="GO:0005829">
    <property type="term" value="C:cytosol"/>
    <property type="evidence" value="ECO:0007669"/>
    <property type="project" value="TreeGrafter"/>
</dbReference>